<dbReference type="AlphaFoldDB" id="A0A2M9A8X0"/>
<proteinExistence type="predicted"/>
<evidence type="ECO:0008006" key="3">
    <source>
        <dbReference type="Google" id="ProtNLM"/>
    </source>
</evidence>
<keyword evidence="2" id="KW-1185">Reference proteome</keyword>
<accession>A0A2M9A8X0</accession>
<comment type="caution">
    <text evidence="1">The sequence shown here is derived from an EMBL/GenBank/DDBJ whole genome shotgun (WGS) entry which is preliminary data.</text>
</comment>
<reference evidence="1 2" key="1">
    <citation type="submission" date="2017-11" db="EMBL/GenBank/DDBJ databases">
        <title>Animal gut microbial communities from fecal samples from Wisconsin, USA.</title>
        <authorList>
            <person name="Neumann A."/>
        </authorList>
    </citation>
    <scope>NUCLEOTIDE SEQUENCE [LARGE SCALE GENOMIC DNA]</scope>
    <source>
        <strain evidence="1 2">UWS3</strain>
    </source>
</reference>
<evidence type="ECO:0000313" key="1">
    <source>
        <dbReference type="EMBL" id="PJJ42063.1"/>
    </source>
</evidence>
<name>A0A2M9A8X0_9BACT</name>
<organism evidence="1 2">
    <name type="scientific">Hallerella succinigenes</name>
    <dbReference type="NCBI Taxonomy" id="1896222"/>
    <lineage>
        <taxon>Bacteria</taxon>
        <taxon>Pseudomonadati</taxon>
        <taxon>Fibrobacterota</taxon>
        <taxon>Fibrobacteria</taxon>
        <taxon>Fibrobacterales</taxon>
        <taxon>Fibrobacteraceae</taxon>
        <taxon>Hallerella</taxon>
    </lineage>
</organism>
<dbReference type="EMBL" id="PGEX01000001">
    <property type="protein sequence ID" value="PJJ42063.1"/>
    <property type="molecule type" value="Genomic_DNA"/>
</dbReference>
<dbReference type="Proteomes" id="UP000231134">
    <property type="component" value="Unassembled WGS sequence"/>
</dbReference>
<gene>
    <name evidence="1" type="ORF">BGX16_2079</name>
</gene>
<evidence type="ECO:0000313" key="2">
    <source>
        <dbReference type="Proteomes" id="UP000231134"/>
    </source>
</evidence>
<sequence length="80" mass="8908">MVIVLATLLCCYLALQYRFDGLAVKKAGLVREVSALRGEVVLRELENRELSSLDRITQIAEQMGMGYAQVPHKVKQTGSK</sequence>
<protein>
    <recommendedName>
        <fullName evidence="3">Cell division protein FtsL</fullName>
    </recommendedName>
</protein>